<feature type="domain" description="Lantibiotic dehydratase N-terminal" evidence="1">
    <location>
        <begin position="29"/>
        <end position="671"/>
    </location>
</feature>
<evidence type="ECO:0000313" key="3">
    <source>
        <dbReference type="EMBL" id="MBB6503026.1"/>
    </source>
</evidence>
<protein>
    <submittedName>
        <fullName evidence="3">Thiopeptide-type bacteriocin biosynthesis protein</fullName>
    </submittedName>
</protein>
<comment type="caution">
    <text evidence="3">The sequence shown here is derived from an EMBL/GenBank/DDBJ whole genome shotgun (WGS) entry which is preliminary data.</text>
</comment>
<dbReference type="InterPro" id="IPR023809">
    <property type="entry name" value="Thiopep_bacteriocin_synth_dom"/>
</dbReference>
<dbReference type="EMBL" id="JACHCC010000020">
    <property type="protein sequence ID" value="MBB6503026.1"/>
    <property type="molecule type" value="Genomic_DNA"/>
</dbReference>
<name>A0A7X0MLF3_9SPHI</name>
<dbReference type="InterPro" id="IPR006827">
    <property type="entry name" value="Lant_deHydtase_N"/>
</dbReference>
<dbReference type="RefSeq" id="WP_184629264.1">
    <property type="nucleotide sequence ID" value="NZ_JACHCC010000020.1"/>
</dbReference>
<sequence length="1029" mass="120781">MNPFKFIILRSPVQSISQTFVESKKITSLFEEGVYLASTELWKELKKTKSLDDKEKLKRSFFKYWVRSCTRCTPFGTFAGSAVVNLSGNETSLIIGDSRNHARRTRLDMNYIALIHEEIEKIPQVQQQLYLVRNNSIYETYFDFRYAEYYIKNDQRVYNLTSVEKTHYLKEILNLAKVPQTINDLAVKLSDISDVTIDEASDFIKEMWDSQLLVSEFNIYVTGKEPLEKLIEQLERFEGIEELKNVLKEITYSLKHPKVGVEYLLELEAILINRFKIKDLPKNLIQTDLVLSTASNEINEDLVQTIVKQSKDLMFLARELRLNALDDFKKRYLNRYEQQEIPLVFALDADLGVGYAGAIEEATGGGKWINDLRVSFNPSERNIQYDHITEFVISKFEDYLINGLSQIEIFDTDVKSFKRYTENYIFPSSMYILGSLFKKNNSLNSNNFLFSMSSFSGPSAGNLLGRFTHSDDKLFECAKQIMDFEKTNDPDVIHAEIVHLPQSRVGNILLRKTLREYEIPYLGNSGLPNEFQIPIEDLMVSVSQNEVILRDRRNNKRIIPKLTTAHNFRSKSLPIYEFLCDLQFQGMSSPAIWDWGPLANLKFLPRVTYKDLILRKSRWKVSESDILDFENLEFNSHFQEFKNKWKIPDKVVISEHDNQLLIDFNNIESIELFISYIKKHKTIIIEEFLFEESNCIVKDVFGASYTNEIIIPVSLNYERKGSSINKSVNDTIQKKFGPGSEWLYFKIYSGPKANEMVLKDYILNFIEKSLNKNLFEKFYFIRYRDDSAHTRIRFYNDDPKKQALIQREFMKVLQPLIDNKLIHKIVIDTYIRELERYGIDLIEESETIFFNDSLAVLRFISLLEDNESQRYRLLFALRSIDMFLDDFNLSLTDKLKISEYMSESFFNEFGGGTQLRRQLNDKYRSAQQDIFLHMKPENDVLNEISEAVDVFKMRSKMNFQAINVIQSKLSFTNDNERYIKLLADYIHMFMNRLFISQQRKYELVVYHFLTKYYTSITAIKNKVVVSEEL</sequence>
<evidence type="ECO:0000259" key="1">
    <source>
        <dbReference type="Pfam" id="PF04738"/>
    </source>
</evidence>
<gene>
    <name evidence="3" type="ORF">HDF25_005212</name>
</gene>
<dbReference type="Proteomes" id="UP000521017">
    <property type="component" value="Unassembled WGS sequence"/>
</dbReference>
<feature type="domain" description="Thiopeptide-type bacteriocin biosynthesis" evidence="2">
    <location>
        <begin position="742"/>
        <end position="1013"/>
    </location>
</feature>
<proteinExistence type="predicted"/>
<reference evidence="3 4" key="1">
    <citation type="submission" date="2020-08" db="EMBL/GenBank/DDBJ databases">
        <title>Genomic Encyclopedia of Type Strains, Phase IV (KMG-V): Genome sequencing to study the core and pangenomes of soil and plant-associated prokaryotes.</title>
        <authorList>
            <person name="Whitman W."/>
        </authorList>
    </citation>
    <scope>NUCLEOTIDE SEQUENCE [LARGE SCALE GENOMIC DNA]</scope>
    <source>
        <strain evidence="3 4">M2T3</strain>
    </source>
</reference>
<dbReference type="Pfam" id="PF04738">
    <property type="entry name" value="Lant_dehydr_N"/>
    <property type="match status" value="1"/>
</dbReference>
<dbReference type="AlphaFoldDB" id="A0A7X0MLF3"/>
<dbReference type="Pfam" id="PF14028">
    <property type="entry name" value="Lant_dehydr_C"/>
    <property type="match status" value="1"/>
</dbReference>
<organism evidence="3 4">
    <name type="scientific">Pedobacter cryoconitis</name>
    <dbReference type="NCBI Taxonomy" id="188932"/>
    <lineage>
        <taxon>Bacteria</taxon>
        <taxon>Pseudomonadati</taxon>
        <taxon>Bacteroidota</taxon>
        <taxon>Sphingobacteriia</taxon>
        <taxon>Sphingobacteriales</taxon>
        <taxon>Sphingobacteriaceae</taxon>
        <taxon>Pedobacter</taxon>
    </lineage>
</organism>
<dbReference type="NCBIfam" id="TIGR03891">
    <property type="entry name" value="thiopep_ocin"/>
    <property type="match status" value="1"/>
</dbReference>
<accession>A0A7X0MLF3</accession>
<evidence type="ECO:0000259" key="2">
    <source>
        <dbReference type="Pfam" id="PF14028"/>
    </source>
</evidence>
<evidence type="ECO:0000313" key="4">
    <source>
        <dbReference type="Proteomes" id="UP000521017"/>
    </source>
</evidence>